<evidence type="ECO:0000256" key="5">
    <source>
        <dbReference type="ARBA" id="ARBA00022598"/>
    </source>
</evidence>
<comment type="catalytic activity">
    <reaction evidence="11 13">
        <text>N(6)-biotinyl-L-lysyl-[protein] + hydrogencarbonate + ATP = N(6)-carboxybiotinyl-L-lysyl-[protein] + ADP + phosphate + H(+)</text>
        <dbReference type="Rhea" id="RHEA:13501"/>
        <dbReference type="Rhea" id="RHEA-COMP:10505"/>
        <dbReference type="Rhea" id="RHEA-COMP:10506"/>
        <dbReference type="ChEBI" id="CHEBI:15378"/>
        <dbReference type="ChEBI" id="CHEBI:17544"/>
        <dbReference type="ChEBI" id="CHEBI:30616"/>
        <dbReference type="ChEBI" id="CHEBI:43474"/>
        <dbReference type="ChEBI" id="CHEBI:83144"/>
        <dbReference type="ChEBI" id="CHEBI:83145"/>
        <dbReference type="ChEBI" id="CHEBI:456216"/>
        <dbReference type="EC" id="6.3.4.14"/>
    </reaction>
</comment>
<sequence>MFKKILIANRGEIAVRIIRACRELGIQTVAVYSMPDKDSLHVELADEAICIGPANPKESYLNMQNLITAAKATMADGIHPGYGFLAENPTFAELCDQCNIEFIGPKAFAIEQMGQKAVAREKMIEAGVPVVPGSEGLVQDVEEGARLAEEIGYPVLIKATAGGGGKGMRLAKTAHEFKKSMEMAQQEALNAFGNGGVYIERFIERPRHIEVQILADKYGNVVHLGERECSIQRRHQKLIEEAPSSVITEELRNKMGETAVKAAKAVDYSSVGTIEFLLDSNNNFYFMEMNTRIQVEHPVTEMITGVDLIAEQIKVAAGLPLEFKQEDIQFNGWSIECRVNAEDVNKNFMPTPGKVSRWVTPGGNGVRIDSSVYQGYTILPFYDSMVGKLIVWAPSRILAIKKMERALKEFTVEGISTTIPLALKILNHPKFIEGDYSTKFLEEELL</sequence>
<keyword evidence="13" id="KW-0444">Lipid biosynthesis</keyword>
<dbReference type="SUPFAM" id="SSF52440">
    <property type="entry name" value="PreATP-grasp domain"/>
    <property type="match status" value="1"/>
</dbReference>
<keyword evidence="13" id="KW-0276">Fatty acid metabolism</keyword>
<dbReference type="SUPFAM" id="SSF56059">
    <property type="entry name" value="Glutathione synthetase ATP-binding domain-like"/>
    <property type="match status" value="1"/>
</dbReference>
<dbReference type="PROSITE" id="PS50975">
    <property type="entry name" value="ATP_GRASP"/>
    <property type="match status" value="1"/>
</dbReference>
<protein>
    <recommendedName>
        <fullName evidence="4 13">Biotin carboxylase</fullName>
        <ecNumber evidence="4 13">6.3.4.14</ecNumber>
    </recommendedName>
    <alternativeName>
        <fullName evidence="13">Acetyl-coenzyme A carboxylase biotin carboxylase subunit A</fullName>
    </alternativeName>
</protein>
<dbReference type="InterPro" id="IPR005482">
    <property type="entry name" value="Biotin_COase_C"/>
</dbReference>
<evidence type="ECO:0000256" key="12">
    <source>
        <dbReference type="PROSITE-ProRule" id="PRU00409"/>
    </source>
</evidence>
<dbReference type="AlphaFoldDB" id="A0A7G9WAF6"/>
<feature type="domain" description="ATP-grasp" evidence="14">
    <location>
        <begin position="120"/>
        <end position="317"/>
    </location>
</feature>
<dbReference type="Gene3D" id="3.30.470.20">
    <property type="entry name" value="ATP-grasp fold, B domain"/>
    <property type="match status" value="1"/>
</dbReference>
<keyword evidence="13" id="KW-0275">Fatty acid biosynthesis</keyword>
<keyword evidence="7 12" id="KW-0547">Nucleotide-binding</keyword>
<dbReference type="EMBL" id="CP058559">
    <property type="protein sequence ID" value="QNO15668.1"/>
    <property type="molecule type" value="Genomic_DNA"/>
</dbReference>
<evidence type="ECO:0000259" key="14">
    <source>
        <dbReference type="PROSITE" id="PS50975"/>
    </source>
</evidence>
<dbReference type="FunFam" id="3.30.470.20:FF:000028">
    <property type="entry name" value="Methylcrotonoyl-CoA carboxylase subunit alpha, mitochondrial"/>
    <property type="match status" value="1"/>
</dbReference>
<dbReference type="KEGG" id="acae:HYG86_13220"/>
<dbReference type="NCBIfam" id="NF006367">
    <property type="entry name" value="PRK08591.1"/>
    <property type="match status" value="1"/>
</dbReference>
<gene>
    <name evidence="16" type="primary">accC</name>
    <name evidence="16" type="ORF">HYG86_13220</name>
</gene>
<dbReference type="GO" id="GO:0006633">
    <property type="term" value="P:fatty acid biosynthetic process"/>
    <property type="evidence" value="ECO:0007669"/>
    <property type="project" value="UniProtKB-KW"/>
</dbReference>
<evidence type="ECO:0000256" key="3">
    <source>
        <dbReference type="ARBA" id="ARBA00011750"/>
    </source>
</evidence>
<evidence type="ECO:0000256" key="4">
    <source>
        <dbReference type="ARBA" id="ARBA00013263"/>
    </source>
</evidence>
<dbReference type="InterPro" id="IPR011054">
    <property type="entry name" value="Rudment_hybrid_motif"/>
</dbReference>
<dbReference type="NCBIfam" id="NF004085">
    <property type="entry name" value="PRK05586.1"/>
    <property type="match status" value="1"/>
</dbReference>
<dbReference type="InterPro" id="IPR011764">
    <property type="entry name" value="Biotin_carboxylation_dom"/>
</dbReference>
<reference evidence="16 17" key="1">
    <citation type="submission" date="2020-07" db="EMBL/GenBank/DDBJ databases">
        <title>Alkalicella. sp. LB2 genome.</title>
        <authorList>
            <person name="Postec A."/>
            <person name="Quemeneur M."/>
        </authorList>
    </citation>
    <scope>NUCLEOTIDE SEQUENCE [LARGE SCALE GENOMIC DNA]</scope>
    <source>
        <strain evidence="16 17">LB2</strain>
    </source>
</reference>
<dbReference type="EC" id="6.3.4.14" evidence="4 13"/>
<evidence type="ECO:0000313" key="16">
    <source>
        <dbReference type="EMBL" id="QNO15668.1"/>
    </source>
</evidence>
<dbReference type="InterPro" id="IPR005481">
    <property type="entry name" value="BC-like_N"/>
</dbReference>
<evidence type="ECO:0000256" key="6">
    <source>
        <dbReference type="ARBA" id="ARBA00022723"/>
    </source>
</evidence>
<dbReference type="PROSITE" id="PS00867">
    <property type="entry name" value="CPSASE_2"/>
    <property type="match status" value="1"/>
</dbReference>
<name>A0A7G9WAF6_ALKCA</name>
<dbReference type="GO" id="GO:0046872">
    <property type="term" value="F:metal ion binding"/>
    <property type="evidence" value="ECO:0007669"/>
    <property type="project" value="UniProtKB-KW"/>
</dbReference>
<dbReference type="InterPro" id="IPR011761">
    <property type="entry name" value="ATP-grasp"/>
</dbReference>
<evidence type="ECO:0000256" key="9">
    <source>
        <dbReference type="ARBA" id="ARBA00022842"/>
    </source>
</evidence>
<dbReference type="Proteomes" id="UP000516160">
    <property type="component" value="Chromosome"/>
</dbReference>
<comment type="subunit">
    <text evidence="3 13">Acetyl-CoA carboxylase is a heterohexamer of biotin carboxyl carrier protein, biotin carboxylase and the two subunits of carboxyl transferase in a 2:2 complex.</text>
</comment>
<comment type="function">
    <text evidence="1 13">This protein is a component of the acetyl coenzyme A carboxylase complex; first, biotin carboxylase catalyzes the carboxylation of the carrier protein and then the transcarboxylase transfers the carboxyl group to form malonyl-CoA.</text>
</comment>
<dbReference type="PANTHER" id="PTHR48095:SF2">
    <property type="entry name" value="BIOTIN CARBOXYLASE, CHLOROPLASTIC"/>
    <property type="match status" value="1"/>
</dbReference>
<dbReference type="SUPFAM" id="SSF51246">
    <property type="entry name" value="Rudiment single hybrid motif"/>
    <property type="match status" value="1"/>
</dbReference>
<keyword evidence="8 12" id="KW-0067">ATP-binding</keyword>
<evidence type="ECO:0000256" key="13">
    <source>
        <dbReference type="RuleBase" id="RU365063"/>
    </source>
</evidence>
<evidence type="ECO:0000256" key="8">
    <source>
        <dbReference type="ARBA" id="ARBA00022840"/>
    </source>
</evidence>
<dbReference type="NCBIfam" id="TIGR00514">
    <property type="entry name" value="accC"/>
    <property type="match status" value="1"/>
</dbReference>
<evidence type="ECO:0000256" key="7">
    <source>
        <dbReference type="ARBA" id="ARBA00022741"/>
    </source>
</evidence>
<dbReference type="SMART" id="SM00878">
    <property type="entry name" value="Biotin_carb_C"/>
    <property type="match status" value="1"/>
</dbReference>
<feature type="domain" description="Biotin carboxylation" evidence="15">
    <location>
        <begin position="1"/>
        <end position="446"/>
    </location>
</feature>
<dbReference type="GO" id="GO:0005524">
    <property type="term" value="F:ATP binding"/>
    <property type="evidence" value="ECO:0007669"/>
    <property type="project" value="UniProtKB-UniRule"/>
</dbReference>
<dbReference type="UniPathway" id="UPA00655">
    <property type="reaction ID" value="UER00711"/>
</dbReference>
<keyword evidence="13" id="KW-0443">Lipid metabolism</keyword>
<evidence type="ECO:0000256" key="10">
    <source>
        <dbReference type="ARBA" id="ARBA00023267"/>
    </source>
</evidence>
<dbReference type="GO" id="GO:2001295">
    <property type="term" value="P:malonyl-CoA biosynthetic process"/>
    <property type="evidence" value="ECO:0007669"/>
    <property type="project" value="UniProtKB-UniPathway"/>
</dbReference>
<dbReference type="InterPro" id="IPR005479">
    <property type="entry name" value="CPAse_ATP-bd"/>
</dbReference>
<dbReference type="InterPro" id="IPR004549">
    <property type="entry name" value="Acetyl_CoA_COase_biotin_COase"/>
</dbReference>
<dbReference type="Pfam" id="PF00289">
    <property type="entry name" value="Biotin_carb_N"/>
    <property type="match status" value="1"/>
</dbReference>
<keyword evidence="10 13" id="KW-0092">Biotin</keyword>
<evidence type="ECO:0000256" key="11">
    <source>
        <dbReference type="ARBA" id="ARBA00048600"/>
    </source>
</evidence>
<keyword evidence="5 13" id="KW-0436">Ligase</keyword>
<evidence type="ECO:0000313" key="17">
    <source>
        <dbReference type="Proteomes" id="UP000516160"/>
    </source>
</evidence>
<evidence type="ECO:0000256" key="1">
    <source>
        <dbReference type="ARBA" id="ARBA00003761"/>
    </source>
</evidence>
<accession>A0A7G9WAF6</accession>
<comment type="pathway">
    <text evidence="2 13">Lipid metabolism; malonyl-CoA biosynthesis; malonyl-CoA from acetyl-CoA: step 1/1.</text>
</comment>
<dbReference type="PANTHER" id="PTHR48095">
    <property type="entry name" value="PYRUVATE CARBOXYLASE SUBUNIT A"/>
    <property type="match status" value="1"/>
</dbReference>
<evidence type="ECO:0000256" key="2">
    <source>
        <dbReference type="ARBA" id="ARBA00004956"/>
    </source>
</evidence>
<keyword evidence="6" id="KW-0479">Metal-binding</keyword>
<proteinExistence type="predicted"/>
<dbReference type="GO" id="GO:0004075">
    <property type="term" value="F:biotin carboxylase activity"/>
    <property type="evidence" value="ECO:0007669"/>
    <property type="project" value="UniProtKB-EC"/>
</dbReference>
<dbReference type="Pfam" id="PF02785">
    <property type="entry name" value="Biotin_carb_C"/>
    <property type="match status" value="1"/>
</dbReference>
<dbReference type="InterPro" id="IPR051602">
    <property type="entry name" value="ACC_Biotin_Carboxylase"/>
</dbReference>
<dbReference type="RefSeq" id="WP_213166076.1">
    <property type="nucleotide sequence ID" value="NZ_CP058559.1"/>
</dbReference>
<dbReference type="Pfam" id="PF02786">
    <property type="entry name" value="CPSase_L_D2"/>
    <property type="match status" value="1"/>
</dbReference>
<dbReference type="PROSITE" id="PS00866">
    <property type="entry name" value="CPSASE_1"/>
    <property type="match status" value="1"/>
</dbReference>
<keyword evidence="17" id="KW-1185">Reference proteome</keyword>
<dbReference type="FunFam" id="3.40.50.20:FF:000010">
    <property type="entry name" value="Propionyl-CoA carboxylase subunit alpha"/>
    <property type="match status" value="1"/>
</dbReference>
<dbReference type="FunFam" id="3.30.1490.20:FF:000018">
    <property type="entry name" value="Biotin carboxylase"/>
    <property type="match status" value="1"/>
</dbReference>
<dbReference type="PROSITE" id="PS50979">
    <property type="entry name" value="BC"/>
    <property type="match status" value="1"/>
</dbReference>
<dbReference type="InterPro" id="IPR016185">
    <property type="entry name" value="PreATP-grasp_dom_sf"/>
</dbReference>
<evidence type="ECO:0000259" key="15">
    <source>
        <dbReference type="PROSITE" id="PS50979"/>
    </source>
</evidence>
<keyword evidence="9" id="KW-0460">Magnesium</keyword>
<organism evidence="16 17">
    <name type="scientific">Alkalicella caledoniensis</name>
    <dbReference type="NCBI Taxonomy" id="2731377"/>
    <lineage>
        <taxon>Bacteria</taxon>
        <taxon>Bacillati</taxon>
        <taxon>Bacillota</taxon>
        <taxon>Clostridia</taxon>
        <taxon>Eubacteriales</taxon>
        <taxon>Proteinivoracaceae</taxon>
        <taxon>Alkalicella</taxon>
    </lineage>
</organism>